<feature type="compositionally biased region" description="Low complexity" evidence="5">
    <location>
        <begin position="132"/>
        <end position="151"/>
    </location>
</feature>
<reference evidence="7 8" key="1">
    <citation type="submission" date="2024-02" db="EMBL/GenBank/DDBJ databases">
        <title>High-quality chromosome-scale genome assembly of Pensacola bahiagrass (Paspalum notatum Flugge var. saurae).</title>
        <authorList>
            <person name="Vega J.M."/>
            <person name="Podio M."/>
            <person name="Orjuela J."/>
            <person name="Siena L.A."/>
            <person name="Pessino S.C."/>
            <person name="Combes M.C."/>
            <person name="Mariac C."/>
            <person name="Albertini E."/>
            <person name="Pupilli F."/>
            <person name="Ortiz J.P.A."/>
            <person name="Leblanc O."/>
        </authorList>
    </citation>
    <scope>NUCLEOTIDE SEQUENCE [LARGE SCALE GENOMIC DNA]</scope>
    <source>
        <strain evidence="7">R1</strain>
        <tissue evidence="7">Leaf</tissue>
    </source>
</reference>
<dbReference type="Proteomes" id="UP001341281">
    <property type="component" value="Chromosome 01"/>
</dbReference>
<dbReference type="InterPro" id="IPR018289">
    <property type="entry name" value="MULE_transposase_dom"/>
</dbReference>
<dbReference type="InterPro" id="IPR006564">
    <property type="entry name" value="Znf_PMZ"/>
</dbReference>
<keyword evidence="2 4" id="KW-0863">Zinc-finger</keyword>
<proteinExistence type="predicted"/>
<dbReference type="InterPro" id="IPR004332">
    <property type="entry name" value="Transposase_MuDR"/>
</dbReference>
<feature type="compositionally biased region" description="Polar residues" evidence="5">
    <location>
        <begin position="335"/>
        <end position="354"/>
    </location>
</feature>
<feature type="region of interest" description="Disordered" evidence="5">
    <location>
        <begin position="1067"/>
        <end position="1096"/>
    </location>
</feature>
<keyword evidence="3" id="KW-0862">Zinc</keyword>
<evidence type="ECO:0000256" key="5">
    <source>
        <dbReference type="SAM" id="MobiDB-lite"/>
    </source>
</evidence>
<dbReference type="Pfam" id="PF04434">
    <property type="entry name" value="SWIM"/>
    <property type="match status" value="1"/>
</dbReference>
<feature type="compositionally biased region" description="Polar residues" evidence="5">
    <location>
        <begin position="1078"/>
        <end position="1088"/>
    </location>
</feature>
<dbReference type="SMART" id="SM00575">
    <property type="entry name" value="ZnF_PMZ"/>
    <property type="match status" value="1"/>
</dbReference>
<feature type="region of interest" description="Disordered" evidence="5">
    <location>
        <begin position="332"/>
        <end position="358"/>
    </location>
</feature>
<feature type="compositionally biased region" description="Low complexity" evidence="5">
    <location>
        <begin position="1026"/>
        <end position="1047"/>
    </location>
</feature>
<evidence type="ECO:0000313" key="8">
    <source>
        <dbReference type="Proteomes" id="UP001341281"/>
    </source>
</evidence>
<feature type="region of interest" description="Disordered" evidence="5">
    <location>
        <begin position="33"/>
        <end position="162"/>
    </location>
</feature>
<dbReference type="AlphaFoldDB" id="A0AAQ3PQL7"/>
<feature type="compositionally biased region" description="Basic residues" evidence="5">
    <location>
        <begin position="98"/>
        <end position="116"/>
    </location>
</feature>
<dbReference type="PANTHER" id="PTHR31973:SF195">
    <property type="entry name" value="MUDR FAMILY TRANSPOSASE"/>
    <property type="match status" value="1"/>
</dbReference>
<sequence>MGRPLFSRREFESRRAETLLCSLLPTVQCVAAGPTVREQRRRRRAPPPAAGGPGRCAAAGCWGIGPSARARAPPPPPPARPRARRRRRRGTGPSAARRAARRRPPGGRPPRRRRLLGNRPLRPRAAPPAAPARPRGSSAAAVGATAGWGATPHLPAARGTGRRMDENSCFNLEIRIVAPNCRGSWYSLDKVVDADFTNFKDFVDEVVEKYPPSYGDIVKLFYSCMDTKANIQVRSDQDLVEMFAKHKASKCCYLTFCYHSPASEPPEIPVWDVSTNQSLEASFTPSVSCPNIAEPSFQTHTQCAEIEIMPNPNPDNEHVGIDEEGLYIDIGPQYSKPSNPEASPSHTCSDSNGVDESCWDEEDEIEDIDEVVKDREPAQKPEMNYDKNDPPMAVGTLYSDMKAFKLALASHATKYEFHYDIEKSDKSRYTVSCSGKNDKVTVKVKTNPYPHEQCHSTRRVGACVGVTKFWVCEQVLDWLKEDGNLRTKKLKKKLKESHKVDVTYRKVYLGKQLAMDKIYGPWGKSFDNLYRFKSQIEESSPRSFVVIDHHTIDGKIRFNRFFFALKACVDGFLRGCRPYLAVDSTFLNGRFRGQLCVACAVDGHNWMYPVAVGVIDSETNDNWEWFMNRLKEAIGTPVGLTFSTDCGQTVMHGVSEVFPQAEHRECMYHLVQNFKKSYSGEVFDKHLWQSAYSWNPYMFDKHYQAMAAFKPEAMKYLQDNHNKLWSRSQFSTLSKVDYITNNLAEAFNKWVKDEKGKHLDDLMDIIRQKILIKWNQRKRVAQTFGGKILPHIAQKLREDSYNLDIEVITSSPDGIAEICAKDSSASSYRFVVKLMERTCTCRAWQGSGIPCKHAIAYITSIPGASLEDYVDEYYSVEKFKVAYEGSIPSIPDKSNWPKATHGFFMHPPLLKSTAGGRRINRMKSALEGGSSRKKRHECPICFQLGHHWYKCKNGNPGDIAAIEAARGPPKKKLKKTAPCPTESSIVVANPTSRMVFPHNEAVANATHQKRKKKSYAKTGVTKRKGPPTTTSTRTTNTLSTRSTTGSNDPLALQVVYSPRKKCAIMKKFSPKRAPVETASPSSPASNTRSKLKFLLE</sequence>
<dbReference type="InterPro" id="IPR007527">
    <property type="entry name" value="Znf_SWIM"/>
</dbReference>
<gene>
    <name evidence="7" type="ORF">U9M48_005332</name>
</gene>
<dbReference type="Pfam" id="PF10551">
    <property type="entry name" value="MULE"/>
    <property type="match status" value="1"/>
</dbReference>
<evidence type="ECO:0000256" key="2">
    <source>
        <dbReference type="ARBA" id="ARBA00022771"/>
    </source>
</evidence>
<accession>A0AAQ3PQL7</accession>
<feature type="compositionally biased region" description="Basic residues" evidence="5">
    <location>
        <begin position="1007"/>
        <end position="1025"/>
    </location>
</feature>
<evidence type="ECO:0000256" key="3">
    <source>
        <dbReference type="ARBA" id="ARBA00022833"/>
    </source>
</evidence>
<evidence type="ECO:0000256" key="4">
    <source>
        <dbReference type="PROSITE-ProRule" id="PRU00325"/>
    </source>
</evidence>
<dbReference type="Pfam" id="PF03108">
    <property type="entry name" value="DBD_Tnp_Mut"/>
    <property type="match status" value="1"/>
</dbReference>
<feature type="region of interest" description="Disordered" evidence="5">
    <location>
        <begin position="1004"/>
        <end position="1052"/>
    </location>
</feature>
<feature type="compositionally biased region" description="Basic residues" evidence="5">
    <location>
        <begin position="81"/>
        <end position="90"/>
    </location>
</feature>
<evidence type="ECO:0000259" key="6">
    <source>
        <dbReference type="PROSITE" id="PS50966"/>
    </source>
</evidence>
<name>A0AAQ3PQL7_PASNO</name>
<protein>
    <recommendedName>
        <fullName evidence="6">SWIM-type domain-containing protein</fullName>
    </recommendedName>
</protein>
<dbReference type="PANTHER" id="PTHR31973">
    <property type="entry name" value="POLYPROTEIN, PUTATIVE-RELATED"/>
    <property type="match status" value="1"/>
</dbReference>
<feature type="compositionally biased region" description="Low complexity" evidence="5">
    <location>
        <begin position="55"/>
        <end position="71"/>
    </location>
</feature>
<dbReference type="PROSITE" id="PS50966">
    <property type="entry name" value="ZF_SWIM"/>
    <property type="match status" value="1"/>
</dbReference>
<evidence type="ECO:0000256" key="1">
    <source>
        <dbReference type="ARBA" id="ARBA00022723"/>
    </source>
</evidence>
<dbReference type="EMBL" id="CP144745">
    <property type="protein sequence ID" value="WVZ54551.1"/>
    <property type="molecule type" value="Genomic_DNA"/>
</dbReference>
<keyword evidence="8" id="KW-1185">Reference proteome</keyword>
<evidence type="ECO:0000313" key="7">
    <source>
        <dbReference type="EMBL" id="WVZ54551.1"/>
    </source>
</evidence>
<feature type="domain" description="SWIM-type" evidence="6">
    <location>
        <begin position="830"/>
        <end position="862"/>
    </location>
</feature>
<organism evidence="7 8">
    <name type="scientific">Paspalum notatum var. saurae</name>
    <dbReference type="NCBI Taxonomy" id="547442"/>
    <lineage>
        <taxon>Eukaryota</taxon>
        <taxon>Viridiplantae</taxon>
        <taxon>Streptophyta</taxon>
        <taxon>Embryophyta</taxon>
        <taxon>Tracheophyta</taxon>
        <taxon>Spermatophyta</taxon>
        <taxon>Magnoliopsida</taxon>
        <taxon>Liliopsida</taxon>
        <taxon>Poales</taxon>
        <taxon>Poaceae</taxon>
        <taxon>PACMAD clade</taxon>
        <taxon>Panicoideae</taxon>
        <taxon>Andropogonodae</taxon>
        <taxon>Paspaleae</taxon>
        <taxon>Paspalinae</taxon>
        <taxon>Paspalum</taxon>
    </lineage>
</organism>
<dbReference type="GO" id="GO:0008270">
    <property type="term" value="F:zinc ion binding"/>
    <property type="evidence" value="ECO:0007669"/>
    <property type="project" value="UniProtKB-KW"/>
</dbReference>
<keyword evidence="1" id="KW-0479">Metal-binding</keyword>